<keyword evidence="2" id="KW-1185">Reference proteome</keyword>
<organism evidence="1 2">
    <name type="scientific">Enterococcus alishanensis</name>
    <dbReference type="NCBI Taxonomy" id="1303817"/>
    <lineage>
        <taxon>Bacteria</taxon>
        <taxon>Bacillati</taxon>
        <taxon>Bacillota</taxon>
        <taxon>Bacilli</taxon>
        <taxon>Lactobacillales</taxon>
        <taxon>Enterococcaceae</taxon>
        <taxon>Enterococcus</taxon>
    </lineage>
</organism>
<evidence type="ECO:0000313" key="1">
    <source>
        <dbReference type="EMBL" id="MBV7391733.1"/>
    </source>
</evidence>
<sequence>MNETKILSSLNYTKMKPNQEIKLEVKPNIDHLEYYSTLVIDNPDGLKLQMSSNTNKTIWRNKTDDEFYDIINKKKLP</sequence>
<name>A0ABS6TFS7_9ENTE</name>
<proteinExistence type="predicted"/>
<protein>
    <submittedName>
        <fullName evidence="1">Uncharacterized protein</fullName>
    </submittedName>
</protein>
<evidence type="ECO:0000313" key="2">
    <source>
        <dbReference type="Proteomes" id="UP000774130"/>
    </source>
</evidence>
<accession>A0ABS6TFS7</accession>
<gene>
    <name evidence="1" type="ORF">KUA55_13680</name>
</gene>
<dbReference type="RefSeq" id="WP_218326937.1">
    <property type="nucleotide sequence ID" value="NZ_JAHUZB010000005.1"/>
</dbReference>
<dbReference type="EMBL" id="JAHUZB010000005">
    <property type="protein sequence ID" value="MBV7391733.1"/>
    <property type="molecule type" value="Genomic_DNA"/>
</dbReference>
<dbReference type="Proteomes" id="UP000774130">
    <property type="component" value="Unassembled WGS sequence"/>
</dbReference>
<reference evidence="1 2" key="1">
    <citation type="submission" date="2021-06" db="EMBL/GenBank/DDBJ databases">
        <title>Enterococcus alishanensis sp. nov., a novel lactic acid bacterium isolated from fresh coffee beans.</title>
        <authorList>
            <person name="Chen Y.-S."/>
        </authorList>
    </citation>
    <scope>NUCLEOTIDE SEQUENCE [LARGE SCALE GENOMIC DNA]</scope>
    <source>
        <strain evidence="1 2">ALS3</strain>
    </source>
</reference>
<comment type="caution">
    <text evidence="1">The sequence shown here is derived from an EMBL/GenBank/DDBJ whole genome shotgun (WGS) entry which is preliminary data.</text>
</comment>